<keyword evidence="1" id="KW-0812">Transmembrane</keyword>
<feature type="non-terminal residue" evidence="2">
    <location>
        <position position="36"/>
    </location>
</feature>
<organism evidence="2">
    <name type="scientific">Brassica napus</name>
    <name type="common">Rape</name>
    <dbReference type="NCBI Taxonomy" id="3708"/>
    <lineage>
        <taxon>Eukaryota</taxon>
        <taxon>Viridiplantae</taxon>
        <taxon>Streptophyta</taxon>
        <taxon>Embryophyta</taxon>
        <taxon>Tracheophyta</taxon>
        <taxon>Spermatophyta</taxon>
        <taxon>Magnoliopsida</taxon>
        <taxon>eudicotyledons</taxon>
        <taxon>Gunneridae</taxon>
        <taxon>Pentapetalae</taxon>
        <taxon>rosids</taxon>
        <taxon>malvids</taxon>
        <taxon>Brassicales</taxon>
        <taxon>Brassicaceae</taxon>
        <taxon>Brassiceae</taxon>
        <taxon>Brassica</taxon>
    </lineage>
</organism>
<gene>
    <name evidence="2" type="ORF">DARMORV10_C09P02670.1</name>
</gene>
<evidence type="ECO:0000313" key="2">
    <source>
        <dbReference type="EMBL" id="CAF1715461.1"/>
    </source>
</evidence>
<keyword evidence="1" id="KW-1133">Transmembrane helix</keyword>
<accession>A0A816IRV6</accession>
<reference evidence="2" key="1">
    <citation type="submission" date="2021-01" db="EMBL/GenBank/DDBJ databases">
        <authorList>
            <consortium name="Genoscope - CEA"/>
            <person name="William W."/>
        </authorList>
    </citation>
    <scope>NUCLEOTIDE SEQUENCE</scope>
</reference>
<feature type="transmembrane region" description="Helical" evidence="1">
    <location>
        <begin position="12"/>
        <end position="35"/>
    </location>
</feature>
<dbReference type="EMBL" id="HG994373">
    <property type="protein sequence ID" value="CAF1715461.1"/>
    <property type="molecule type" value="Genomic_DNA"/>
</dbReference>
<name>A0A816IRV6_BRANA</name>
<dbReference type="Proteomes" id="UP001295469">
    <property type="component" value="Chromosome C09"/>
</dbReference>
<sequence length="36" mass="4120">MTRCTQIATLMLLVFLTDLFGFCSFFGLKSLVILYL</sequence>
<keyword evidence="1" id="KW-0472">Membrane</keyword>
<evidence type="ECO:0000256" key="1">
    <source>
        <dbReference type="SAM" id="Phobius"/>
    </source>
</evidence>
<proteinExistence type="predicted"/>
<protein>
    <submittedName>
        <fullName evidence="2">(rape) hypothetical protein</fullName>
    </submittedName>
</protein>
<dbReference type="AlphaFoldDB" id="A0A816IRV6"/>